<dbReference type="OrthoDB" id="8595425at2"/>
<comment type="caution">
    <text evidence="2">The sequence shown here is derived from an EMBL/GenBank/DDBJ whole genome shotgun (WGS) entry which is preliminary data.</text>
</comment>
<dbReference type="RefSeq" id="WP_131017956.1">
    <property type="nucleotide sequence ID" value="NZ_SIRE01000032.1"/>
</dbReference>
<feature type="domain" description="DUF4180" evidence="1">
    <location>
        <begin position="9"/>
        <end position="118"/>
    </location>
</feature>
<organism evidence="2 3">
    <name type="scientific">Paenibacillus thalictri</name>
    <dbReference type="NCBI Taxonomy" id="2527873"/>
    <lineage>
        <taxon>Bacteria</taxon>
        <taxon>Bacillati</taxon>
        <taxon>Bacillota</taxon>
        <taxon>Bacilli</taxon>
        <taxon>Bacillales</taxon>
        <taxon>Paenibacillaceae</taxon>
        <taxon>Paenibacillus</taxon>
    </lineage>
</organism>
<evidence type="ECO:0000313" key="3">
    <source>
        <dbReference type="Proteomes" id="UP000293142"/>
    </source>
</evidence>
<proteinExistence type="predicted"/>
<dbReference type="InterPro" id="IPR025438">
    <property type="entry name" value="DUF4180"/>
</dbReference>
<reference evidence="2 3" key="1">
    <citation type="submission" date="2019-02" db="EMBL/GenBank/DDBJ databases">
        <title>Paenibacillus sp. nov., isolated from surface-sterilized tissue of Thalictrum simplex L.</title>
        <authorList>
            <person name="Tuo L."/>
        </authorList>
    </citation>
    <scope>NUCLEOTIDE SEQUENCE [LARGE SCALE GENOMIC DNA]</scope>
    <source>
        <strain evidence="2 3">N2SHLJ1</strain>
    </source>
</reference>
<dbReference type="Proteomes" id="UP000293142">
    <property type="component" value="Unassembled WGS sequence"/>
</dbReference>
<evidence type="ECO:0000259" key="1">
    <source>
        <dbReference type="Pfam" id="PF13788"/>
    </source>
</evidence>
<accession>A0A4Q9DHD8</accession>
<dbReference type="AlphaFoldDB" id="A0A4Q9DHD8"/>
<dbReference type="EMBL" id="SIRE01000032">
    <property type="protein sequence ID" value="TBL70437.1"/>
    <property type="molecule type" value="Genomic_DNA"/>
</dbReference>
<name>A0A4Q9DHD8_9BACL</name>
<sequence length="121" mass="13637">MEISIDQKNGSKAAVIASDTVIIHTVDDALDVMASVRYTADCDNMVLRKEHLSEDFFELKTGLAGSILQKYTNYKMRIAIVGEFGRYNSKSLNDFIYECNQGDSVFFTKTEAEALEKLHRS</sequence>
<protein>
    <submittedName>
        <fullName evidence="2">DUF4180 domain-containing protein</fullName>
    </submittedName>
</protein>
<evidence type="ECO:0000313" key="2">
    <source>
        <dbReference type="EMBL" id="TBL70437.1"/>
    </source>
</evidence>
<keyword evidence="3" id="KW-1185">Reference proteome</keyword>
<dbReference type="Pfam" id="PF13788">
    <property type="entry name" value="DUF4180"/>
    <property type="match status" value="1"/>
</dbReference>
<gene>
    <name evidence="2" type="ORF">EYB31_33525</name>
</gene>